<dbReference type="OrthoDB" id="6637542at2"/>
<organism evidence="1 2">
    <name type="scientific">Bellilinea caldifistulae</name>
    <dbReference type="NCBI Taxonomy" id="360411"/>
    <lineage>
        <taxon>Bacteria</taxon>
        <taxon>Bacillati</taxon>
        <taxon>Chloroflexota</taxon>
        <taxon>Anaerolineae</taxon>
        <taxon>Anaerolineales</taxon>
        <taxon>Anaerolineaceae</taxon>
        <taxon>Bellilinea</taxon>
    </lineage>
</organism>
<dbReference type="AlphaFoldDB" id="A0A0P6WM47"/>
<sequence length="100" mass="11583">MKKEQVVTTIQQAVDALDEHVASVSVPESGPMSRKQLEFFREQLLDMLKCIQENRQSLSTRGMMGWIIIDSWPLNSILGEIIIKAEQNFWDYNQLSKRKS</sequence>
<evidence type="ECO:0000313" key="2">
    <source>
        <dbReference type="Proteomes" id="UP000050514"/>
    </source>
</evidence>
<keyword evidence="2" id="KW-1185">Reference proteome</keyword>
<dbReference type="STRING" id="360411.AC812_16470"/>
<gene>
    <name evidence="1" type="ORF">AC812_16470</name>
</gene>
<reference evidence="1 2" key="1">
    <citation type="submission" date="2015-07" db="EMBL/GenBank/DDBJ databases">
        <title>Draft genome of Bellilinea caldifistulae DSM 17877.</title>
        <authorList>
            <person name="Hemp J."/>
            <person name="Ward L.M."/>
            <person name="Pace L.A."/>
            <person name="Fischer W.W."/>
        </authorList>
    </citation>
    <scope>NUCLEOTIDE SEQUENCE [LARGE SCALE GENOMIC DNA]</scope>
    <source>
        <strain evidence="1 2">GOMI-1</strain>
    </source>
</reference>
<proteinExistence type="predicted"/>
<dbReference type="EMBL" id="LGHJ01000028">
    <property type="protein sequence ID" value="KPL70920.1"/>
    <property type="molecule type" value="Genomic_DNA"/>
</dbReference>
<name>A0A0P6WM47_9CHLR</name>
<accession>A0A0P6WM47</accession>
<evidence type="ECO:0000313" key="1">
    <source>
        <dbReference type="EMBL" id="KPL70920.1"/>
    </source>
</evidence>
<protein>
    <submittedName>
        <fullName evidence="1">Uncharacterized protein</fullName>
    </submittedName>
</protein>
<dbReference type="RefSeq" id="WP_061919035.1">
    <property type="nucleotide sequence ID" value="NZ_DF967971.1"/>
</dbReference>
<dbReference type="Proteomes" id="UP000050514">
    <property type="component" value="Unassembled WGS sequence"/>
</dbReference>
<comment type="caution">
    <text evidence="1">The sequence shown here is derived from an EMBL/GenBank/DDBJ whole genome shotgun (WGS) entry which is preliminary data.</text>
</comment>